<reference evidence="3" key="1">
    <citation type="journal article" date="2019" name="Curr. Biol.">
        <title>Genome Sequence of Striga asiatica Provides Insight into the Evolution of Plant Parasitism.</title>
        <authorList>
            <person name="Yoshida S."/>
            <person name="Kim S."/>
            <person name="Wafula E.K."/>
            <person name="Tanskanen J."/>
            <person name="Kim Y.M."/>
            <person name="Honaas L."/>
            <person name="Yang Z."/>
            <person name="Spallek T."/>
            <person name="Conn C.E."/>
            <person name="Ichihashi Y."/>
            <person name="Cheong K."/>
            <person name="Cui S."/>
            <person name="Der J.P."/>
            <person name="Gundlach H."/>
            <person name="Jiao Y."/>
            <person name="Hori C."/>
            <person name="Ishida J.K."/>
            <person name="Kasahara H."/>
            <person name="Kiba T."/>
            <person name="Kim M.S."/>
            <person name="Koo N."/>
            <person name="Laohavisit A."/>
            <person name="Lee Y.H."/>
            <person name="Lumba S."/>
            <person name="McCourt P."/>
            <person name="Mortimer J.C."/>
            <person name="Mutuku J.M."/>
            <person name="Nomura T."/>
            <person name="Sasaki-Sekimoto Y."/>
            <person name="Seto Y."/>
            <person name="Wang Y."/>
            <person name="Wakatake T."/>
            <person name="Sakakibara H."/>
            <person name="Demura T."/>
            <person name="Yamaguchi S."/>
            <person name="Yoneyama K."/>
            <person name="Manabe R.I."/>
            <person name="Nelson D.C."/>
            <person name="Schulman A.H."/>
            <person name="Timko M.P."/>
            <person name="dePamphilis C.W."/>
            <person name="Choi D."/>
            <person name="Shirasu K."/>
        </authorList>
    </citation>
    <scope>NUCLEOTIDE SEQUENCE [LARGE SCALE GENOMIC DNA]</scope>
    <source>
        <strain evidence="3">cv. UVA1</strain>
    </source>
</reference>
<gene>
    <name evidence="2" type="ORF">STAS_06894</name>
</gene>
<dbReference type="AlphaFoldDB" id="A0A5A7PE66"/>
<feature type="region of interest" description="Disordered" evidence="1">
    <location>
        <begin position="26"/>
        <end position="48"/>
    </location>
</feature>
<organism evidence="2 3">
    <name type="scientific">Striga asiatica</name>
    <name type="common">Asiatic witchweed</name>
    <name type="synonym">Buchnera asiatica</name>
    <dbReference type="NCBI Taxonomy" id="4170"/>
    <lineage>
        <taxon>Eukaryota</taxon>
        <taxon>Viridiplantae</taxon>
        <taxon>Streptophyta</taxon>
        <taxon>Embryophyta</taxon>
        <taxon>Tracheophyta</taxon>
        <taxon>Spermatophyta</taxon>
        <taxon>Magnoliopsida</taxon>
        <taxon>eudicotyledons</taxon>
        <taxon>Gunneridae</taxon>
        <taxon>Pentapetalae</taxon>
        <taxon>asterids</taxon>
        <taxon>lamiids</taxon>
        <taxon>Lamiales</taxon>
        <taxon>Orobanchaceae</taxon>
        <taxon>Buchnereae</taxon>
        <taxon>Striga</taxon>
    </lineage>
</organism>
<sequence>MAETGGGRRRRLWAADRILVQAAEEVHAASHEDTPAQDPALEHQGESDRTIKKINGQVKKEVEKANFLGEVENRMVRKEGATFALFGEKIGREMAPAVVASVSISD</sequence>
<evidence type="ECO:0000256" key="1">
    <source>
        <dbReference type="SAM" id="MobiDB-lite"/>
    </source>
</evidence>
<dbReference type="Proteomes" id="UP000325081">
    <property type="component" value="Unassembled WGS sequence"/>
</dbReference>
<proteinExistence type="predicted"/>
<protein>
    <submittedName>
        <fullName evidence="2">Bifunctional purine biosynthesis protein PurH</fullName>
    </submittedName>
</protein>
<name>A0A5A7PE66_STRAF</name>
<evidence type="ECO:0000313" key="3">
    <source>
        <dbReference type="Proteomes" id="UP000325081"/>
    </source>
</evidence>
<comment type="caution">
    <text evidence="2">The sequence shown here is derived from an EMBL/GenBank/DDBJ whole genome shotgun (WGS) entry which is preliminary data.</text>
</comment>
<evidence type="ECO:0000313" key="2">
    <source>
        <dbReference type="EMBL" id="GER30934.1"/>
    </source>
</evidence>
<dbReference type="EMBL" id="BKCP01004405">
    <property type="protein sequence ID" value="GER30934.1"/>
    <property type="molecule type" value="Genomic_DNA"/>
</dbReference>
<accession>A0A5A7PE66</accession>
<keyword evidence="3" id="KW-1185">Reference proteome</keyword>